<comment type="caution">
    <text evidence="1">The sequence shown here is derived from an EMBL/GenBank/DDBJ whole genome shotgun (WGS) entry which is preliminary data.</text>
</comment>
<keyword evidence="2" id="KW-1185">Reference proteome</keyword>
<sequence length="60" mass="6542">MYCSRRGAHKGSVDAVGLGLGYTTELGDIPTSISLRHYQEFNAVNRFEGNTTLATVTFAF</sequence>
<evidence type="ECO:0000313" key="1">
    <source>
        <dbReference type="EMBL" id="OEO29893.1"/>
    </source>
</evidence>
<dbReference type="AlphaFoldDB" id="A0A1E5XMP4"/>
<evidence type="ECO:0000313" key="2">
    <source>
        <dbReference type="Proteomes" id="UP000095463"/>
    </source>
</evidence>
<dbReference type="Proteomes" id="UP000095463">
    <property type="component" value="Unassembled WGS sequence"/>
</dbReference>
<evidence type="ECO:0008006" key="3">
    <source>
        <dbReference type="Google" id="ProtNLM"/>
    </source>
</evidence>
<name>A0A1E5XMP4_9HYPH</name>
<reference evidence="1 2" key="1">
    <citation type="journal article" date="2015" name="Genome Announc.">
        <title>Genome Assemblies of Three Soil-Associated Devosia species: D. insulae, D. limi, and D. soli.</title>
        <authorList>
            <person name="Hassan Y.I."/>
            <person name="Lepp D."/>
            <person name="Zhou T."/>
        </authorList>
    </citation>
    <scope>NUCLEOTIDE SEQUENCE [LARGE SCALE GENOMIC DNA]</scope>
    <source>
        <strain evidence="1 2">DS-56</strain>
    </source>
</reference>
<dbReference type="OrthoDB" id="7372889at2"/>
<organism evidence="1 2">
    <name type="scientific">Devosia insulae DS-56</name>
    <dbReference type="NCBI Taxonomy" id="1116389"/>
    <lineage>
        <taxon>Bacteria</taxon>
        <taxon>Pseudomonadati</taxon>
        <taxon>Pseudomonadota</taxon>
        <taxon>Alphaproteobacteria</taxon>
        <taxon>Hyphomicrobiales</taxon>
        <taxon>Devosiaceae</taxon>
        <taxon>Devosia</taxon>
    </lineage>
</organism>
<dbReference type="EMBL" id="LAJE02000246">
    <property type="protein sequence ID" value="OEO29893.1"/>
    <property type="molecule type" value="Genomic_DNA"/>
</dbReference>
<gene>
    <name evidence="1" type="ORF">VW23_001515</name>
</gene>
<accession>A0A1E5XMP4</accession>
<dbReference type="RefSeq" id="WP_069910869.1">
    <property type="nucleotide sequence ID" value="NZ_LAJE02000246.1"/>
</dbReference>
<proteinExistence type="predicted"/>
<protein>
    <recommendedName>
        <fullName evidence="3">Autotransporter domain-containing protein</fullName>
    </recommendedName>
</protein>